<protein>
    <submittedName>
        <fullName evidence="2">NUDIX domain-containing protein</fullName>
    </submittedName>
</protein>
<dbReference type="PANTHER" id="PTHR43736">
    <property type="entry name" value="ADP-RIBOSE PYROPHOSPHATASE"/>
    <property type="match status" value="1"/>
</dbReference>
<dbReference type="SUPFAM" id="SSF55811">
    <property type="entry name" value="Nudix"/>
    <property type="match status" value="1"/>
</dbReference>
<dbReference type="AlphaFoldDB" id="A0A9E7R614"/>
<dbReference type="EMBL" id="CP104003">
    <property type="protein sequence ID" value="UWM55854.1"/>
    <property type="molecule type" value="Genomic_DNA"/>
</dbReference>
<feature type="domain" description="Nudix hydrolase" evidence="1">
    <location>
        <begin position="50"/>
        <end position="178"/>
    </location>
</feature>
<evidence type="ECO:0000259" key="1">
    <source>
        <dbReference type="PROSITE" id="PS51462"/>
    </source>
</evidence>
<dbReference type="Proteomes" id="UP001057580">
    <property type="component" value="Chromosome"/>
</dbReference>
<evidence type="ECO:0000313" key="3">
    <source>
        <dbReference type="Proteomes" id="UP001057580"/>
    </source>
</evidence>
<sequence length="178" mass="19739">MSVADRSRARVDETLADLRERYGEFDVVEETGTIARARYSEAVNRFEGEGVVGGAGAWVTDPRDRVLLVRPKDADAWVDPGDAQRAGETLEETAERAVEEQTGLDVALTGILRVEVFEYTVEDRDWPPVHAINVTFRGESEGYPNTGDDIGAADWWRGSPNRVGYEAMNEFPFPATES</sequence>
<dbReference type="Pfam" id="PF00293">
    <property type="entry name" value="NUDIX"/>
    <property type="match status" value="1"/>
</dbReference>
<name>A0A9E7R614_9EURY</name>
<dbReference type="GeneID" id="74941975"/>
<dbReference type="RefSeq" id="WP_260594965.1">
    <property type="nucleotide sequence ID" value="NZ_CP104003.1"/>
</dbReference>
<dbReference type="KEGG" id="ssai:N0B31_06095"/>
<reference evidence="2" key="1">
    <citation type="submission" date="2022-09" db="EMBL/GenBank/DDBJ databases">
        <title>Diverse halophilic archaea isolated from saline environments.</title>
        <authorList>
            <person name="Cui H.-L."/>
        </authorList>
    </citation>
    <scope>NUCLEOTIDE SEQUENCE</scope>
    <source>
        <strain evidence="2">ZS-35-S2</strain>
    </source>
</reference>
<accession>A0A9E7R614</accession>
<gene>
    <name evidence="2" type="ORF">N0B31_06095</name>
</gene>
<proteinExistence type="predicted"/>
<dbReference type="InterPro" id="IPR000086">
    <property type="entry name" value="NUDIX_hydrolase_dom"/>
</dbReference>
<dbReference type="InterPro" id="IPR015797">
    <property type="entry name" value="NUDIX_hydrolase-like_dom_sf"/>
</dbReference>
<dbReference type="Gene3D" id="3.90.79.10">
    <property type="entry name" value="Nucleoside Triphosphate Pyrophosphohydrolase"/>
    <property type="match status" value="1"/>
</dbReference>
<dbReference type="PROSITE" id="PS51462">
    <property type="entry name" value="NUDIX"/>
    <property type="match status" value="1"/>
</dbReference>
<dbReference type="PANTHER" id="PTHR43736:SF1">
    <property type="entry name" value="DIHYDRONEOPTERIN TRIPHOSPHATE DIPHOSPHATASE"/>
    <property type="match status" value="1"/>
</dbReference>
<keyword evidence="3" id="KW-1185">Reference proteome</keyword>
<organism evidence="2 3">
    <name type="scientific">Salinirubellus salinus</name>
    <dbReference type="NCBI Taxonomy" id="1364945"/>
    <lineage>
        <taxon>Archaea</taxon>
        <taxon>Methanobacteriati</taxon>
        <taxon>Methanobacteriota</taxon>
        <taxon>Stenosarchaea group</taxon>
        <taxon>Halobacteria</taxon>
        <taxon>Halobacteriales</taxon>
        <taxon>Natronomonadaceae</taxon>
        <taxon>Salinirubellus</taxon>
    </lineage>
</organism>
<evidence type="ECO:0000313" key="2">
    <source>
        <dbReference type="EMBL" id="UWM55854.1"/>
    </source>
</evidence>